<proteinExistence type="inferred from homology"/>
<dbReference type="InterPro" id="IPR012334">
    <property type="entry name" value="Pectin_lyas_fold"/>
</dbReference>
<dbReference type="Gene3D" id="2.160.20.10">
    <property type="entry name" value="Single-stranded right-handed beta-helix, Pectin lyase-like"/>
    <property type="match status" value="1"/>
</dbReference>
<evidence type="ECO:0000256" key="4">
    <source>
        <dbReference type="RuleBase" id="RU361169"/>
    </source>
</evidence>
<dbReference type="PANTHER" id="PTHR31339">
    <property type="entry name" value="PECTIN LYASE-RELATED"/>
    <property type="match status" value="1"/>
</dbReference>
<accession>A0A1H6R2H2</accession>
<keyword evidence="2 4" id="KW-0378">Hydrolase</keyword>
<keyword evidence="6" id="KW-1185">Reference proteome</keyword>
<dbReference type="GO" id="GO:0005975">
    <property type="term" value="P:carbohydrate metabolic process"/>
    <property type="evidence" value="ECO:0007669"/>
    <property type="project" value="InterPro"/>
</dbReference>
<dbReference type="InterPro" id="IPR006626">
    <property type="entry name" value="PbH1"/>
</dbReference>
<evidence type="ECO:0000256" key="3">
    <source>
        <dbReference type="ARBA" id="ARBA00023295"/>
    </source>
</evidence>
<dbReference type="SMART" id="SM00710">
    <property type="entry name" value="PbH1"/>
    <property type="match status" value="5"/>
</dbReference>
<dbReference type="Pfam" id="PF00295">
    <property type="entry name" value="Glyco_hydro_28"/>
    <property type="match status" value="1"/>
</dbReference>
<dbReference type="STRING" id="408657.SAMN04487995_0908"/>
<dbReference type="InterPro" id="IPR000743">
    <property type="entry name" value="Glyco_hydro_28"/>
</dbReference>
<dbReference type="InterPro" id="IPR051801">
    <property type="entry name" value="GH28_Enzymes"/>
</dbReference>
<dbReference type="RefSeq" id="WP_229209478.1">
    <property type="nucleotide sequence ID" value="NZ_FNXY01000001.1"/>
</dbReference>
<evidence type="ECO:0000313" key="5">
    <source>
        <dbReference type="EMBL" id="SEI45990.1"/>
    </source>
</evidence>
<gene>
    <name evidence="5" type="ORF">SAMN04487995_0908</name>
</gene>
<organism evidence="5 6">
    <name type="scientific">Dyadobacter koreensis</name>
    <dbReference type="NCBI Taxonomy" id="408657"/>
    <lineage>
        <taxon>Bacteria</taxon>
        <taxon>Pseudomonadati</taxon>
        <taxon>Bacteroidota</taxon>
        <taxon>Cytophagia</taxon>
        <taxon>Cytophagales</taxon>
        <taxon>Spirosomataceae</taxon>
        <taxon>Dyadobacter</taxon>
    </lineage>
</organism>
<dbReference type="InterPro" id="IPR011050">
    <property type="entry name" value="Pectin_lyase_fold/virulence"/>
</dbReference>
<evidence type="ECO:0000256" key="1">
    <source>
        <dbReference type="ARBA" id="ARBA00008834"/>
    </source>
</evidence>
<reference evidence="5 6" key="1">
    <citation type="submission" date="2016-10" db="EMBL/GenBank/DDBJ databases">
        <authorList>
            <person name="de Groot N.N."/>
        </authorList>
    </citation>
    <scope>NUCLEOTIDE SEQUENCE [LARGE SCALE GENOMIC DNA]</scope>
    <source>
        <strain evidence="5 6">DSM 19938</strain>
    </source>
</reference>
<dbReference type="AlphaFoldDB" id="A0A1H6R2H2"/>
<name>A0A1H6R2H2_9BACT</name>
<dbReference type="EMBL" id="FNXY01000001">
    <property type="protein sequence ID" value="SEI45990.1"/>
    <property type="molecule type" value="Genomic_DNA"/>
</dbReference>
<sequence length="512" mass="55585">MNILGEYFSRLKTRILFALMVAISANLWAQTYDIRHSGAIGDGITDNTLFIQKAIDSCSVTGGKVYFPKGIYLSGTLVLKSNVTLHVSSGATLLGQPNTKFYPYQNSGIRFYGEDWAKQALIFCKGQKNVSIEGQGTIDGQGAAYVTTTLKKPDRYRDRPYLLWFAGCENVSVTGVRLQNSAFWMQHYLGCKYVRIDGIKIWNHSNKNNDMMDIDGCSYVTISNVIGDSDDDGITIKSTSPLVSEHITITNCVLSSHCSAIKFGTESVGGFRNITISNCVIKPSAQLKTIYGKPAGIGGLAMEMVDGGIMENITVNNLVIDGAEVPLFVRLGYRARKHIGSASTPGLGKIRNVSISDVVATGAGITGCSFSGIGRAPIENLSLRNISVEFAGGGLNSDAERIIEELEDSYPEGTMFGNLPAYGFYVRHAKDIKMSGITLRYKTGEQRPAFFISDTHDFSILDTHVKPNPGSQTMVVLEKSSNGLISAKGYNFPAGGFIKKDKLSKNIIGKVE</sequence>
<protein>
    <submittedName>
        <fullName evidence="5">Polygalacturonase</fullName>
    </submittedName>
</protein>
<evidence type="ECO:0000313" key="6">
    <source>
        <dbReference type="Proteomes" id="UP000199532"/>
    </source>
</evidence>
<keyword evidence="3 4" id="KW-0326">Glycosidase</keyword>
<dbReference type="SUPFAM" id="SSF51126">
    <property type="entry name" value="Pectin lyase-like"/>
    <property type="match status" value="1"/>
</dbReference>
<dbReference type="GO" id="GO:0004650">
    <property type="term" value="F:polygalacturonase activity"/>
    <property type="evidence" value="ECO:0007669"/>
    <property type="project" value="InterPro"/>
</dbReference>
<evidence type="ECO:0000256" key="2">
    <source>
        <dbReference type="ARBA" id="ARBA00022801"/>
    </source>
</evidence>
<dbReference type="PANTHER" id="PTHR31339:SF9">
    <property type="entry name" value="PLASMIN AND FIBRONECTIN-BINDING PROTEIN A"/>
    <property type="match status" value="1"/>
</dbReference>
<comment type="similarity">
    <text evidence="1 4">Belongs to the glycosyl hydrolase 28 family.</text>
</comment>
<dbReference type="Proteomes" id="UP000199532">
    <property type="component" value="Unassembled WGS sequence"/>
</dbReference>